<reference evidence="1 2" key="1">
    <citation type="journal article" date="2022" name="Plant J.">
        <title>Chromosome-level genome of Camellia lanceoleosa provides a valuable resource for understanding genome evolution and self-incompatibility.</title>
        <authorList>
            <person name="Gong W."/>
            <person name="Xiao S."/>
            <person name="Wang L."/>
            <person name="Liao Z."/>
            <person name="Chang Y."/>
            <person name="Mo W."/>
            <person name="Hu G."/>
            <person name="Li W."/>
            <person name="Zhao G."/>
            <person name="Zhu H."/>
            <person name="Hu X."/>
            <person name="Ji K."/>
            <person name="Xiang X."/>
            <person name="Song Q."/>
            <person name="Yuan D."/>
            <person name="Jin S."/>
            <person name="Zhang L."/>
        </authorList>
    </citation>
    <scope>NUCLEOTIDE SEQUENCE [LARGE SCALE GENOMIC DNA]</scope>
    <source>
        <strain evidence="1">SQ_2022a</strain>
    </source>
</reference>
<evidence type="ECO:0000313" key="2">
    <source>
        <dbReference type="Proteomes" id="UP001060215"/>
    </source>
</evidence>
<name>A0ACC0FBN3_9ERIC</name>
<sequence>MDDYRRVNILMGQPDYQTPPDFPNKESMKLLFWNCRETGNNTFKRNLTEILRIHKPDILVLMETKVSLSSMGMFFNNLGFTASTSVDPTGEFGGIWILWDNLTVNVRVSSANYQAIHTTVHKESYDDWVLSAVYASPLLRNRDQFWGEMEAMAENMTTPWLVAGDFNDFATQGERRSFTPNSNVGRNNKFLERISNCNLMDLGCSDPKLTWTNNRQGMANTKERLDRALCNAAWSSLFPGCTVRNLPRTYSDHSLFVVFTEGV</sequence>
<evidence type="ECO:0000313" key="1">
    <source>
        <dbReference type="EMBL" id="KAI7985472.1"/>
    </source>
</evidence>
<gene>
    <name evidence="1" type="ORF">LOK49_LG14G01353</name>
</gene>
<organism evidence="1 2">
    <name type="scientific">Camellia lanceoleosa</name>
    <dbReference type="NCBI Taxonomy" id="1840588"/>
    <lineage>
        <taxon>Eukaryota</taxon>
        <taxon>Viridiplantae</taxon>
        <taxon>Streptophyta</taxon>
        <taxon>Embryophyta</taxon>
        <taxon>Tracheophyta</taxon>
        <taxon>Spermatophyta</taxon>
        <taxon>Magnoliopsida</taxon>
        <taxon>eudicotyledons</taxon>
        <taxon>Gunneridae</taxon>
        <taxon>Pentapetalae</taxon>
        <taxon>asterids</taxon>
        <taxon>Ericales</taxon>
        <taxon>Theaceae</taxon>
        <taxon>Camellia</taxon>
    </lineage>
</organism>
<proteinExistence type="predicted"/>
<dbReference type="Proteomes" id="UP001060215">
    <property type="component" value="Chromosome 15"/>
</dbReference>
<protein>
    <submittedName>
        <fullName evidence="1">Uncharacterized protein</fullName>
    </submittedName>
</protein>
<comment type="caution">
    <text evidence="1">The sequence shown here is derived from an EMBL/GenBank/DDBJ whole genome shotgun (WGS) entry which is preliminary data.</text>
</comment>
<dbReference type="EMBL" id="CM045772">
    <property type="protein sequence ID" value="KAI7985472.1"/>
    <property type="molecule type" value="Genomic_DNA"/>
</dbReference>
<accession>A0ACC0FBN3</accession>
<keyword evidence="2" id="KW-1185">Reference proteome</keyword>